<protein>
    <submittedName>
        <fullName evidence="10">Lycopene cyclase</fullName>
    </submittedName>
</protein>
<sequence length="102" mass="11250">MSYAALAALFLLPPLAVLVLAVLVRRPGRRWWLSTTITVGLLLVLTAVFDSLMISADLFRFAEEDLLGPRIGLAPIEDLAWPMAAGLLLPALWLLLSPREER</sequence>
<evidence type="ECO:0000256" key="5">
    <source>
        <dbReference type="ARBA" id="ARBA00022989"/>
    </source>
</evidence>
<evidence type="ECO:0000259" key="9">
    <source>
        <dbReference type="Pfam" id="PF18916"/>
    </source>
</evidence>
<name>A0A291H0B1_9MICO</name>
<feature type="transmembrane region" description="Helical" evidence="8">
    <location>
        <begin position="79"/>
        <end position="96"/>
    </location>
</feature>
<dbReference type="OrthoDB" id="4411839at2"/>
<keyword evidence="5 8" id="KW-1133">Transmembrane helix</keyword>
<evidence type="ECO:0000256" key="4">
    <source>
        <dbReference type="ARBA" id="ARBA00022746"/>
    </source>
</evidence>
<dbReference type="GO" id="GO:0016117">
    <property type="term" value="P:carotenoid biosynthetic process"/>
    <property type="evidence" value="ECO:0007669"/>
    <property type="project" value="UniProtKB-KW"/>
</dbReference>
<evidence type="ECO:0000256" key="8">
    <source>
        <dbReference type="SAM" id="Phobius"/>
    </source>
</evidence>
<feature type="domain" description="Lycopene cyclase" evidence="9">
    <location>
        <begin position="3"/>
        <end position="92"/>
    </location>
</feature>
<organism evidence="10 11">
    <name type="scientific">Brachybacterium ginsengisoli</name>
    <dbReference type="NCBI Taxonomy" id="1331682"/>
    <lineage>
        <taxon>Bacteria</taxon>
        <taxon>Bacillati</taxon>
        <taxon>Actinomycetota</taxon>
        <taxon>Actinomycetes</taxon>
        <taxon>Micrococcales</taxon>
        <taxon>Dermabacteraceae</taxon>
        <taxon>Brachybacterium</taxon>
    </lineage>
</organism>
<dbReference type="Pfam" id="PF18916">
    <property type="entry name" value="Lycopene_cyc"/>
    <property type="match status" value="1"/>
</dbReference>
<feature type="transmembrane region" description="Helical" evidence="8">
    <location>
        <begin position="6"/>
        <end position="24"/>
    </location>
</feature>
<dbReference type="EMBL" id="CP023564">
    <property type="protein sequence ID" value="ATG55928.1"/>
    <property type="molecule type" value="Genomic_DNA"/>
</dbReference>
<dbReference type="RefSeq" id="WP_096800388.1">
    <property type="nucleotide sequence ID" value="NZ_CP023564.1"/>
</dbReference>
<dbReference type="GO" id="GO:0016020">
    <property type="term" value="C:membrane"/>
    <property type="evidence" value="ECO:0007669"/>
    <property type="project" value="UniProtKB-SubCell"/>
</dbReference>
<evidence type="ECO:0000256" key="3">
    <source>
        <dbReference type="ARBA" id="ARBA00022692"/>
    </source>
</evidence>
<dbReference type="GO" id="GO:0045436">
    <property type="term" value="F:lycopene beta cyclase activity"/>
    <property type="evidence" value="ECO:0007669"/>
    <property type="project" value="UniProtKB-ARBA"/>
</dbReference>
<keyword evidence="6 8" id="KW-0472">Membrane</keyword>
<evidence type="ECO:0000313" key="10">
    <source>
        <dbReference type="EMBL" id="ATG55928.1"/>
    </source>
</evidence>
<dbReference type="KEGG" id="bgg:CFK41_14930"/>
<dbReference type="NCBIfam" id="TIGR03462">
    <property type="entry name" value="CarR_dom_SF"/>
    <property type="match status" value="1"/>
</dbReference>
<gene>
    <name evidence="10" type="ORF">CFK41_14930</name>
</gene>
<keyword evidence="11" id="KW-1185">Reference proteome</keyword>
<dbReference type="GO" id="GO:0016872">
    <property type="term" value="F:intramolecular lyase activity"/>
    <property type="evidence" value="ECO:0007669"/>
    <property type="project" value="InterPro"/>
</dbReference>
<comment type="pathway">
    <text evidence="2">Carotenoid biosynthesis.</text>
</comment>
<keyword evidence="7" id="KW-0413">Isomerase</keyword>
<keyword evidence="4" id="KW-0125">Carotenoid biosynthesis</keyword>
<accession>A0A291H0B1</accession>
<comment type="subcellular location">
    <subcellularLocation>
        <location evidence="1">Membrane</location>
        <topology evidence="1">Multi-pass membrane protein</topology>
    </subcellularLocation>
</comment>
<evidence type="ECO:0000256" key="2">
    <source>
        <dbReference type="ARBA" id="ARBA00004829"/>
    </source>
</evidence>
<reference evidence="10 11" key="1">
    <citation type="journal article" date="2014" name="Int. J. Syst. Evol. Microbiol.">
        <title>Brachybacterium ginsengisoli sp. nov., isolated from soil of a ginseng field.</title>
        <authorList>
            <person name="Hoang V.A."/>
            <person name="Kim Y.J."/>
            <person name="Nguyen N.L."/>
            <person name="Yang D.C."/>
        </authorList>
    </citation>
    <scope>NUCLEOTIDE SEQUENCE [LARGE SCALE GENOMIC DNA]</scope>
    <source>
        <strain evidence="10 11">DCY80</strain>
    </source>
</reference>
<dbReference type="Proteomes" id="UP000217889">
    <property type="component" value="Chromosome"/>
</dbReference>
<dbReference type="AlphaFoldDB" id="A0A291H0B1"/>
<keyword evidence="3 8" id="KW-0812">Transmembrane</keyword>
<dbReference type="InterPro" id="IPR017825">
    <property type="entry name" value="Lycopene_cyclase_dom"/>
</dbReference>
<evidence type="ECO:0000256" key="7">
    <source>
        <dbReference type="ARBA" id="ARBA00023235"/>
    </source>
</evidence>
<proteinExistence type="predicted"/>
<evidence type="ECO:0000256" key="1">
    <source>
        <dbReference type="ARBA" id="ARBA00004141"/>
    </source>
</evidence>
<evidence type="ECO:0000256" key="6">
    <source>
        <dbReference type="ARBA" id="ARBA00023136"/>
    </source>
</evidence>
<evidence type="ECO:0000313" key="11">
    <source>
        <dbReference type="Proteomes" id="UP000217889"/>
    </source>
</evidence>
<feature type="transmembrane region" description="Helical" evidence="8">
    <location>
        <begin position="31"/>
        <end position="59"/>
    </location>
</feature>